<evidence type="ECO:0000259" key="2">
    <source>
        <dbReference type="Pfam" id="PF21986"/>
    </source>
</evidence>
<feature type="domain" description="Amidase" evidence="1">
    <location>
        <begin position="61"/>
        <end position="434"/>
    </location>
</feature>
<comment type="caution">
    <text evidence="3">The sequence shown here is derived from an EMBL/GenBank/DDBJ whole genome shotgun (WGS) entry which is preliminary data.</text>
</comment>
<evidence type="ECO:0000313" key="3">
    <source>
        <dbReference type="EMBL" id="RKD73463.1"/>
    </source>
</evidence>
<dbReference type="AlphaFoldDB" id="A0A419V4Q2"/>
<dbReference type="InterPro" id="IPR053844">
    <property type="entry name" value="AH_C"/>
</dbReference>
<dbReference type="Gene3D" id="3.90.1300.10">
    <property type="entry name" value="Amidase signature (AS) domain"/>
    <property type="match status" value="1"/>
</dbReference>
<dbReference type="OrthoDB" id="9811471at2"/>
<dbReference type="Proteomes" id="UP000285120">
    <property type="component" value="Unassembled WGS sequence"/>
</dbReference>
<sequence length="576" mass="62299">MHAYPSIAALRKAYMSGRMTPESLIEQLTAQAAEEESYNIWITPPSLSFIQPYLDRLKDLPIENAPLWGIPFALKDNIDLAGVPTTAGCEAYSYIPEEHAAAAARLIEAGAVPIGKTNLDQFATGLVGTRSPYGETKNAWNADLISGGSSSGSAVSVAKGQALFSLGTDTAGSGRVPAALNNLVGWKSSLGAWPVSGIVPACASIDCLTVFTHTLEDAALVDFIIRGFEETDPWSRNTPELSEKQPQSYLLPETQPAFFGPFADKYRQAWEQTVTALERSGLPIEYVSVEFMETAASILYDGPLVAERWAELGGFADSHPGALLPVTEKVLRSGTNPDYTAAALFQAKHQLKAYTRKAEALLQNSVLIMPTAGGTWSRNEVRENPIQTNSDMGRYTNHCNLLELCAVSLPQPFADSRLPFGITLFSSQDNDSLLVGASREIQHCRRKEVTVAVCGLHMRGFALEEQMIAHEAYFVKETMSASSYKLVEIPGPPAKPGMIRSEKEGVPIALELWSMPLDQLGSFTSGIPSPLGIGKVELEDGTFTPGFICEAETADYGKDITSFGGWKAYQNSLISL</sequence>
<dbReference type="InterPro" id="IPR036928">
    <property type="entry name" value="AS_sf"/>
</dbReference>
<evidence type="ECO:0000313" key="4">
    <source>
        <dbReference type="Proteomes" id="UP000285120"/>
    </source>
</evidence>
<keyword evidence="4" id="KW-1185">Reference proteome</keyword>
<evidence type="ECO:0000259" key="1">
    <source>
        <dbReference type="Pfam" id="PF01425"/>
    </source>
</evidence>
<organism evidence="3 4">
    <name type="scientific">Sinobaca qinghaiensis</name>
    <dbReference type="NCBI Taxonomy" id="342944"/>
    <lineage>
        <taxon>Bacteria</taxon>
        <taxon>Bacillati</taxon>
        <taxon>Bacillota</taxon>
        <taxon>Bacilli</taxon>
        <taxon>Bacillales</taxon>
        <taxon>Sporolactobacillaceae</taxon>
        <taxon>Sinobaca</taxon>
    </lineage>
</organism>
<gene>
    <name evidence="3" type="ORF">ATL39_1758</name>
</gene>
<dbReference type="PANTHER" id="PTHR11895:SF169">
    <property type="entry name" value="GLUTAMYL-TRNA(GLN) AMIDOTRANSFERASE"/>
    <property type="match status" value="1"/>
</dbReference>
<accession>A0A419V4Q2</accession>
<dbReference type="RefSeq" id="WP_120192954.1">
    <property type="nucleotide sequence ID" value="NZ_RAPK01000008.1"/>
</dbReference>
<dbReference type="EMBL" id="RAPK01000008">
    <property type="protein sequence ID" value="RKD73463.1"/>
    <property type="molecule type" value="Genomic_DNA"/>
</dbReference>
<dbReference type="NCBIfam" id="NF006043">
    <property type="entry name" value="PRK08186.1"/>
    <property type="match status" value="1"/>
</dbReference>
<dbReference type="PANTHER" id="PTHR11895">
    <property type="entry name" value="TRANSAMIDASE"/>
    <property type="match status" value="1"/>
</dbReference>
<reference evidence="3 4" key="1">
    <citation type="submission" date="2018-09" db="EMBL/GenBank/DDBJ databases">
        <title>Genomic Encyclopedia of Archaeal and Bacterial Type Strains, Phase II (KMG-II): from individual species to whole genera.</title>
        <authorList>
            <person name="Goeker M."/>
        </authorList>
    </citation>
    <scope>NUCLEOTIDE SEQUENCE [LARGE SCALE GENOMIC DNA]</scope>
    <source>
        <strain evidence="3 4">DSM 17008</strain>
    </source>
</reference>
<dbReference type="Gene3D" id="3.10.490.10">
    <property type="entry name" value="Gamma-glutamyl cyclotransferase-like"/>
    <property type="match status" value="1"/>
</dbReference>
<dbReference type="InterPro" id="IPR023631">
    <property type="entry name" value="Amidase_dom"/>
</dbReference>
<protein>
    <submittedName>
        <fullName evidence="3">Allophanate hydrolase</fullName>
    </submittedName>
</protein>
<proteinExistence type="predicted"/>
<dbReference type="GO" id="GO:0016787">
    <property type="term" value="F:hydrolase activity"/>
    <property type="evidence" value="ECO:0007669"/>
    <property type="project" value="UniProtKB-KW"/>
</dbReference>
<name>A0A419V4Q2_9BACL</name>
<dbReference type="Pfam" id="PF21986">
    <property type="entry name" value="AH_C"/>
    <property type="match status" value="1"/>
</dbReference>
<dbReference type="Gene3D" id="1.20.58.1700">
    <property type="match status" value="1"/>
</dbReference>
<dbReference type="Pfam" id="PF01425">
    <property type="entry name" value="Amidase"/>
    <property type="match status" value="1"/>
</dbReference>
<dbReference type="InterPro" id="IPR000120">
    <property type="entry name" value="Amidase"/>
</dbReference>
<dbReference type="SUPFAM" id="SSF75304">
    <property type="entry name" value="Amidase signature (AS) enzymes"/>
    <property type="match status" value="1"/>
</dbReference>
<keyword evidence="3" id="KW-0378">Hydrolase</keyword>
<feature type="domain" description="Allophanate hydrolase C-terminal" evidence="2">
    <location>
        <begin position="449"/>
        <end position="570"/>
    </location>
</feature>